<reference evidence="7" key="1">
    <citation type="submission" date="2020-11" db="EMBL/GenBank/DDBJ databases">
        <authorList>
            <person name="Tran Van P."/>
        </authorList>
    </citation>
    <scope>NUCLEOTIDE SEQUENCE</scope>
</reference>
<evidence type="ECO:0000313" key="7">
    <source>
        <dbReference type="EMBL" id="CAD7647786.1"/>
    </source>
</evidence>
<feature type="repeat" description="WD" evidence="4">
    <location>
        <begin position="97"/>
        <end position="138"/>
    </location>
</feature>
<dbReference type="Gene3D" id="1.10.150.50">
    <property type="entry name" value="Transcription Factor, Ets-1"/>
    <property type="match status" value="1"/>
</dbReference>
<evidence type="ECO:0000256" key="4">
    <source>
        <dbReference type="PROSITE-ProRule" id="PRU00221"/>
    </source>
</evidence>
<gene>
    <name evidence="7" type="ORF">ONB1V03_LOCUS6424</name>
</gene>
<dbReference type="InterPro" id="IPR001660">
    <property type="entry name" value="SAM"/>
</dbReference>
<dbReference type="PROSITE" id="PS51698">
    <property type="entry name" value="U_BOX"/>
    <property type="match status" value="1"/>
</dbReference>
<dbReference type="PROSITE" id="PS50294">
    <property type="entry name" value="WD_REPEATS_REGION"/>
    <property type="match status" value="6"/>
</dbReference>
<dbReference type="Proteomes" id="UP000728032">
    <property type="component" value="Unassembled WGS sequence"/>
</dbReference>
<dbReference type="EMBL" id="CAJPVJ010002880">
    <property type="protein sequence ID" value="CAG2166909.1"/>
    <property type="molecule type" value="Genomic_DNA"/>
</dbReference>
<dbReference type="EMBL" id="OC917705">
    <property type="protein sequence ID" value="CAD7647786.1"/>
    <property type="molecule type" value="Genomic_DNA"/>
</dbReference>
<keyword evidence="3" id="KW-0677">Repeat</keyword>
<dbReference type="Pfam" id="PF00536">
    <property type="entry name" value="SAM_1"/>
    <property type="match status" value="1"/>
</dbReference>
<dbReference type="SMART" id="SM00320">
    <property type="entry name" value="WD40"/>
    <property type="match status" value="7"/>
</dbReference>
<dbReference type="SMART" id="SM00504">
    <property type="entry name" value="Ubox"/>
    <property type="match status" value="1"/>
</dbReference>
<dbReference type="CDD" id="cd16655">
    <property type="entry name" value="RING-Ubox_WDSUB1-like"/>
    <property type="match status" value="1"/>
</dbReference>
<dbReference type="InterPro" id="IPR020472">
    <property type="entry name" value="WD40_PAC1"/>
</dbReference>
<evidence type="ECO:0000259" key="6">
    <source>
        <dbReference type="PROSITE" id="PS51698"/>
    </source>
</evidence>
<dbReference type="PRINTS" id="PR00320">
    <property type="entry name" value="GPROTEINBRPT"/>
</dbReference>
<feature type="repeat" description="WD" evidence="4">
    <location>
        <begin position="285"/>
        <end position="326"/>
    </location>
</feature>
<dbReference type="SUPFAM" id="SSF63829">
    <property type="entry name" value="Calcium-dependent phosphotriesterase"/>
    <property type="match status" value="1"/>
</dbReference>
<dbReference type="InterPro" id="IPR003613">
    <property type="entry name" value="Ubox_domain"/>
</dbReference>
<dbReference type="Pfam" id="PF00400">
    <property type="entry name" value="WD40"/>
    <property type="match status" value="7"/>
</dbReference>
<dbReference type="SUPFAM" id="SSF57850">
    <property type="entry name" value="RING/U-box"/>
    <property type="match status" value="1"/>
</dbReference>
<name>A0A7R9QKP2_9ACAR</name>
<accession>A0A7R9QKP2</accession>
<dbReference type="PROSITE" id="PS00678">
    <property type="entry name" value="WD_REPEATS_1"/>
    <property type="match status" value="3"/>
</dbReference>
<keyword evidence="8" id="KW-1185">Reference proteome</keyword>
<dbReference type="PROSITE" id="PS50082">
    <property type="entry name" value="WD_REPEATS_2"/>
    <property type="match status" value="6"/>
</dbReference>
<feature type="repeat" description="WD" evidence="4">
    <location>
        <begin position="243"/>
        <end position="284"/>
    </location>
</feature>
<protein>
    <recommendedName>
        <fullName evidence="1">WD repeat, SAM and U-box domain-containing protein 1</fullName>
    </recommendedName>
</protein>
<evidence type="ECO:0000256" key="3">
    <source>
        <dbReference type="ARBA" id="ARBA00022737"/>
    </source>
</evidence>
<evidence type="ECO:0000256" key="2">
    <source>
        <dbReference type="ARBA" id="ARBA00022574"/>
    </source>
</evidence>
<dbReference type="InterPro" id="IPR015943">
    <property type="entry name" value="WD40/YVTN_repeat-like_dom_sf"/>
</dbReference>
<dbReference type="GO" id="GO:0016567">
    <property type="term" value="P:protein ubiquitination"/>
    <property type="evidence" value="ECO:0007669"/>
    <property type="project" value="InterPro"/>
</dbReference>
<dbReference type="InterPro" id="IPR013761">
    <property type="entry name" value="SAM/pointed_sf"/>
</dbReference>
<dbReference type="CDD" id="cd00200">
    <property type="entry name" value="WD40"/>
    <property type="match status" value="1"/>
</dbReference>
<feature type="repeat" description="WD" evidence="4">
    <location>
        <begin position="54"/>
        <end position="95"/>
    </location>
</feature>
<dbReference type="AlphaFoldDB" id="A0A7R9QKP2"/>
<organism evidence="7">
    <name type="scientific">Oppiella nova</name>
    <dbReference type="NCBI Taxonomy" id="334625"/>
    <lineage>
        <taxon>Eukaryota</taxon>
        <taxon>Metazoa</taxon>
        <taxon>Ecdysozoa</taxon>
        <taxon>Arthropoda</taxon>
        <taxon>Chelicerata</taxon>
        <taxon>Arachnida</taxon>
        <taxon>Acari</taxon>
        <taxon>Acariformes</taxon>
        <taxon>Sarcoptiformes</taxon>
        <taxon>Oribatida</taxon>
        <taxon>Brachypylina</taxon>
        <taxon>Oppioidea</taxon>
        <taxon>Oppiidae</taxon>
        <taxon>Oppiella</taxon>
    </lineage>
</organism>
<evidence type="ECO:0000313" key="8">
    <source>
        <dbReference type="Proteomes" id="UP000728032"/>
    </source>
</evidence>
<dbReference type="InterPro" id="IPR019775">
    <property type="entry name" value="WD40_repeat_CS"/>
</dbReference>
<sequence>MSISHQILDGHTSDVNWVDFTGTKLLVSASNDKTVRLWESDDSGLFKQISLSPLVGHHYGVNCVRFSPFGTIIASGSTDGNIILWNTHTGEQVVKLTHDSGGGIRVCSFSPSSSMLASGGDDESLVIWDISTRSMIRSLADHEAMITACTFSPDSCYLISGSSAGDLKLWDSKYGHAKCLFTTAEAHDLGVLGCDFSSQYEVNVSDGPLQSFYLLASCGNDDLVKLWHVRGGLKSTITLSHSLKGHNGNVNCCRFNTDGSLLASAAGDKLVIIWNPQNGVLVHKLEGHSRYVTSCAFSSDNKYLATGSNDKTVIVWNMSDMKDRDVIITKNGSLDESSAMIASGSNIVSDWTLNDVIVWLERLDLGKYSSVFRENSIDGIELVHLTNDSLLTALKIDSLGHRNKILRGIQALKNPLWQHINDDAEDNSSMPNELCCPITHEIMKEPVVAADGYTYEREAITEWINNGNSTSPMTNEVMINELLLPNLNLKTLIQKYLSK</sequence>
<dbReference type="Gene3D" id="2.130.10.10">
    <property type="entry name" value="YVTN repeat-like/Quinoprotein amine dehydrogenase"/>
    <property type="match status" value="3"/>
</dbReference>
<dbReference type="PANTHER" id="PTHR46573:SF1">
    <property type="entry name" value="WD REPEAT, SAM AND U-BOX DOMAIN-CONTAINING PROTEIN 1"/>
    <property type="match status" value="1"/>
</dbReference>
<dbReference type="PANTHER" id="PTHR46573">
    <property type="entry name" value="WD REPEAT, SAM AND U-BOX DOMAIN-CONTAINING PROTEIN 1"/>
    <property type="match status" value="1"/>
</dbReference>
<proteinExistence type="predicted"/>
<dbReference type="Gene3D" id="3.30.40.10">
    <property type="entry name" value="Zinc/RING finger domain, C3HC4 (zinc finger)"/>
    <property type="match status" value="1"/>
</dbReference>
<evidence type="ECO:0000259" key="5">
    <source>
        <dbReference type="PROSITE" id="PS50105"/>
    </source>
</evidence>
<dbReference type="SUPFAM" id="SSF47769">
    <property type="entry name" value="SAM/Pointed domain"/>
    <property type="match status" value="1"/>
</dbReference>
<feature type="repeat" description="WD" evidence="4">
    <location>
        <begin position="139"/>
        <end position="171"/>
    </location>
</feature>
<dbReference type="SMART" id="SM00454">
    <property type="entry name" value="SAM"/>
    <property type="match status" value="1"/>
</dbReference>
<feature type="domain" description="SAM" evidence="5">
    <location>
        <begin position="351"/>
        <end position="415"/>
    </location>
</feature>
<dbReference type="PROSITE" id="PS50105">
    <property type="entry name" value="SAM_DOMAIN"/>
    <property type="match status" value="1"/>
</dbReference>
<dbReference type="Pfam" id="PF04564">
    <property type="entry name" value="U-box"/>
    <property type="match status" value="1"/>
</dbReference>
<dbReference type="OrthoDB" id="10064100at2759"/>
<dbReference type="InterPro" id="IPR013083">
    <property type="entry name" value="Znf_RING/FYVE/PHD"/>
</dbReference>
<evidence type="ECO:0000256" key="1">
    <source>
        <dbReference type="ARBA" id="ARBA00020894"/>
    </source>
</evidence>
<feature type="repeat" description="WD" evidence="4">
    <location>
        <begin position="8"/>
        <end position="39"/>
    </location>
</feature>
<dbReference type="InterPro" id="IPR001680">
    <property type="entry name" value="WD40_rpt"/>
</dbReference>
<dbReference type="GO" id="GO:0004842">
    <property type="term" value="F:ubiquitin-protein transferase activity"/>
    <property type="evidence" value="ECO:0007669"/>
    <property type="project" value="InterPro"/>
</dbReference>
<keyword evidence="2 4" id="KW-0853">WD repeat</keyword>
<dbReference type="InterPro" id="IPR052085">
    <property type="entry name" value="WD-SAM-U-box"/>
</dbReference>
<feature type="domain" description="U-box" evidence="6">
    <location>
        <begin position="429"/>
        <end position="499"/>
    </location>
</feature>